<dbReference type="GO" id="GO:0006408">
    <property type="term" value="P:snRNA export from nucleus"/>
    <property type="evidence" value="ECO:0007669"/>
    <property type="project" value="InterPro"/>
</dbReference>
<feature type="compositionally biased region" description="Basic residues" evidence="11">
    <location>
        <begin position="327"/>
        <end position="341"/>
    </location>
</feature>
<evidence type="ECO:0000256" key="4">
    <source>
        <dbReference type="ARBA" id="ARBA00016856"/>
    </source>
</evidence>
<evidence type="ECO:0000256" key="1">
    <source>
        <dbReference type="ARBA" id="ARBA00004123"/>
    </source>
</evidence>
<accession>A0A0B7AS82</accession>
<feature type="domain" description="Phosphorylated adapter RNA export protein RNA-binding" evidence="12">
    <location>
        <begin position="234"/>
        <end position="317"/>
    </location>
</feature>
<evidence type="ECO:0000256" key="10">
    <source>
        <dbReference type="ARBA" id="ARBA00030834"/>
    </source>
</evidence>
<evidence type="ECO:0000256" key="9">
    <source>
        <dbReference type="ARBA" id="ARBA00023242"/>
    </source>
</evidence>
<gene>
    <name evidence="13" type="primary">ORF138815</name>
</gene>
<feature type="region of interest" description="Disordered" evidence="11">
    <location>
        <begin position="200"/>
        <end position="220"/>
    </location>
</feature>
<dbReference type="AlphaFoldDB" id="A0A0B7AS82"/>
<evidence type="ECO:0000256" key="11">
    <source>
        <dbReference type="SAM" id="MobiDB-lite"/>
    </source>
</evidence>
<proteinExistence type="inferred from homology"/>
<feature type="region of interest" description="Disordered" evidence="11">
    <location>
        <begin position="1"/>
        <end position="22"/>
    </location>
</feature>
<feature type="compositionally biased region" description="Basic and acidic residues" evidence="11">
    <location>
        <begin position="342"/>
        <end position="351"/>
    </location>
</feature>
<dbReference type="GO" id="GO:0015031">
    <property type="term" value="P:protein transport"/>
    <property type="evidence" value="ECO:0007669"/>
    <property type="project" value="UniProtKB-KW"/>
</dbReference>
<evidence type="ECO:0000256" key="8">
    <source>
        <dbReference type="ARBA" id="ARBA00022927"/>
    </source>
</evidence>
<keyword evidence="6" id="KW-0963">Cytoplasm</keyword>
<name>A0A0B7AS82_9EUPU</name>
<feature type="compositionally biased region" description="Acidic residues" evidence="11">
    <location>
        <begin position="61"/>
        <end position="71"/>
    </location>
</feature>
<evidence type="ECO:0000313" key="13">
    <source>
        <dbReference type="EMBL" id="CEK83743.1"/>
    </source>
</evidence>
<feature type="compositionally biased region" description="Basic residues" evidence="11">
    <location>
        <begin position="200"/>
        <end position="214"/>
    </location>
</feature>
<feature type="region of interest" description="Disordered" evidence="11">
    <location>
        <begin position="325"/>
        <end position="403"/>
    </location>
</feature>
<dbReference type="EMBL" id="HACG01036878">
    <property type="protein sequence ID" value="CEK83743.1"/>
    <property type="molecule type" value="Transcribed_RNA"/>
</dbReference>
<keyword evidence="8" id="KW-0653">Protein transport</keyword>
<dbReference type="PANTHER" id="PTHR13135">
    <property type="entry name" value="CYTOSOLIC RESINIFERATOXIN BINDING PROTEIN RBP-26"/>
    <property type="match status" value="1"/>
</dbReference>
<keyword evidence="9" id="KW-0539">Nucleus</keyword>
<dbReference type="FunFam" id="1.10.10.1440:FF:000001">
    <property type="entry name" value="phosphorylated adapter RNA export protein-like"/>
    <property type="match status" value="1"/>
</dbReference>
<keyword evidence="5" id="KW-0813">Transport</keyword>
<evidence type="ECO:0000256" key="5">
    <source>
        <dbReference type="ARBA" id="ARBA00022448"/>
    </source>
</evidence>
<dbReference type="GO" id="GO:0005737">
    <property type="term" value="C:cytoplasm"/>
    <property type="evidence" value="ECO:0007669"/>
    <property type="project" value="UniProtKB-SubCell"/>
</dbReference>
<feature type="compositionally biased region" description="Acidic residues" evidence="11">
    <location>
        <begin position="390"/>
        <end position="403"/>
    </location>
</feature>
<dbReference type="Pfam" id="PF10258">
    <property type="entry name" value="PHAX_RNA-bd"/>
    <property type="match status" value="1"/>
</dbReference>
<sequence length="487" mass="54839">KMAGIIDERDVDLEDGECSNSDSELIEFTSTSSVMSDPNKDINIQNYTYRSRIPQIVINSDESDNGSDDDCPSAWKKTRSPLNNSHANGDKTVNVPFVNPLLANKTDINSGSIHGNRRKNNIWGSVLTEQVLSQEVKLFGVDNSVVRAASRDVESYDFTKAKEDERPELDIDADEVDNFKDDIFDEGVSLEKDVRKFENRKRKRHVKNRQGKRSYNKETKKALGVTANNDASDVAAAITKGLSEPKLQLFSRIVETIGNDLAIKLYYMTEDIEESGGMFTNDGYRRRTPGGVFIQLLKMDKSLSSEIIDSIFKEEQQEWMDKIKEQRKIKKAANRRRKRQTRRDMDIDRPETPAPTEDLEVLNALDSNSEFENTDLPERPATPEPKDDSSDGQDNVDEDEEEEDISMAIAKAKAAILKKQRELASGVVIDSEKLLGESSMQSCNSSDMKDNEMADDRNVLMEKSSDQGLISPDRLTTDVEIGDIDDI</sequence>
<evidence type="ECO:0000259" key="12">
    <source>
        <dbReference type="Pfam" id="PF10258"/>
    </source>
</evidence>
<dbReference type="GO" id="GO:0003723">
    <property type="term" value="F:RNA binding"/>
    <property type="evidence" value="ECO:0007669"/>
    <property type="project" value="UniProtKB-KW"/>
</dbReference>
<feature type="non-terminal residue" evidence="13">
    <location>
        <position position="1"/>
    </location>
</feature>
<dbReference type="InterPro" id="IPR019385">
    <property type="entry name" value="PHAX_RNA-binding_domain"/>
</dbReference>
<evidence type="ECO:0000256" key="7">
    <source>
        <dbReference type="ARBA" id="ARBA00022884"/>
    </source>
</evidence>
<reference evidence="13" key="1">
    <citation type="submission" date="2014-12" db="EMBL/GenBank/DDBJ databases">
        <title>Insight into the proteome of Arion vulgaris.</title>
        <authorList>
            <person name="Aradska J."/>
            <person name="Bulat T."/>
            <person name="Smidak R."/>
            <person name="Sarate P."/>
            <person name="Gangsoo J."/>
            <person name="Sialana F."/>
            <person name="Bilban M."/>
            <person name="Lubec G."/>
        </authorList>
    </citation>
    <scope>NUCLEOTIDE SEQUENCE</scope>
    <source>
        <tissue evidence="13">Skin</tissue>
    </source>
</reference>
<evidence type="ECO:0000256" key="6">
    <source>
        <dbReference type="ARBA" id="ARBA00022490"/>
    </source>
</evidence>
<dbReference type="GO" id="GO:0005634">
    <property type="term" value="C:nucleus"/>
    <property type="evidence" value="ECO:0007669"/>
    <property type="project" value="UniProtKB-SubCell"/>
</dbReference>
<dbReference type="PANTHER" id="PTHR13135:SF0">
    <property type="entry name" value="PHOSPHORYLATED ADAPTER RNA EXPORT PROTEIN"/>
    <property type="match status" value="1"/>
</dbReference>
<evidence type="ECO:0000256" key="2">
    <source>
        <dbReference type="ARBA" id="ARBA00004496"/>
    </source>
</evidence>
<evidence type="ECO:0000256" key="3">
    <source>
        <dbReference type="ARBA" id="ARBA00006094"/>
    </source>
</evidence>
<comment type="subcellular location">
    <subcellularLocation>
        <location evidence="2">Cytoplasm</location>
    </subcellularLocation>
    <subcellularLocation>
        <location evidence="1">Nucleus</location>
    </subcellularLocation>
</comment>
<dbReference type="InterPro" id="IPR038092">
    <property type="entry name" value="PHAX_RNA-binding_sf"/>
</dbReference>
<protein>
    <recommendedName>
        <fullName evidence="4">Phosphorylated adapter RNA export protein</fullName>
    </recommendedName>
    <alternativeName>
        <fullName evidence="10">RNA U small nuclear RNA export adapter protein</fullName>
    </alternativeName>
</protein>
<dbReference type="Gene3D" id="1.10.10.1440">
    <property type="entry name" value="PHAX RNA-binding domain"/>
    <property type="match status" value="1"/>
</dbReference>
<keyword evidence="7" id="KW-0694">RNA-binding</keyword>
<comment type="similarity">
    <text evidence="3">Belongs to the PHAX family.</text>
</comment>
<dbReference type="InterPro" id="IPR039047">
    <property type="entry name" value="PHAX"/>
</dbReference>
<organism evidence="13">
    <name type="scientific">Arion vulgaris</name>
    <dbReference type="NCBI Taxonomy" id="1028688"/>
    <lineage>
        <taxon>Eukaryota</taxon>
        <taxon>Metazoa</taxon>
        <taxon>Spiralia</taxon>
        <taxon>Lophotrochozoa</taxon>
        <taxon>Mollusca</taxon>
        <taxon>Gastropoda</taxon>
        <taxon>Heterobranchia</taxon>
        <taxon>Euthyneura</taxon>
        <taxon>Panpulmonata</taxon>
        <taxon>Eupulmonata</taxon>
        <taxon>Stylommatophora</taxon>
        <taxon>Helicina</taxon>
        <taxon>Arionoidea</taxon>
        <taxon>Arionidae</taxon>
        <taxon>Arion</taxon>
    </lineage>
</organism>
<feature type="region of interest" description="Disordered" evidence="11">
    <location>
        <begin position="58"/>
        <end position="91"/>
    </location>
</feature>